<dbReference type="PANTHER" id="PTHR47338">
    <property type="entry name" value="ZN(II)2CYS6 TRANSCRIPTION FACTOR (EUROFUNG)-RELATED"/>
    <property type="match status" value="1"/>
</dbReference>
<proteinExistence type="predicted"/>
<protein>
    <recommendedName>
        <fullName evidence="7">Xylanolytic transcriptional activator regulatory domain-containing protein</fullName>
    </recommendedName>
</protein>
<dbReference type="GO" id="GO:0008270">
    <property type="term" value="F:zinc ion binding"/>
    <property type="evidence" value="ECO:0007669"/>
    <property type="project" value="InterPro"/>
</dbReference>
<keyword evidence="3" id="KW-0805">Transcription regulation</keyword>
<evidence type="ECO:0000313" key="9">
    <source>
        <dbReference type="Proteomes" id="UP001194746"/>
    </source>
</evidence>
<evidence type="ECO:0000256" key="3">
    <source>
        <dbReference type="ARBA" id="ARBA00023015"/>
    </source>
</evidence>
<comment type="subcellular location">
    <subcellularLocation>
        <location evidence="1">Nucleus</location>
    </subcellularLocation>
</comment>
<keyword evidence="4" id="KW-0804">Transcription</keyword>
<keyword evidence="5" id="KW-0539">Nucleus</keyword>
<gene>
    <name evidence="8" type="ORF">FE257_010110</name>
</gene>
<evidence type="ECO:0000256" key="2">
    <source>
        <dbReference type="ARBA" id="ARBA00022723"/>
    </source>
</evidence>
<dbReference type="Pfam" id="PF04082">
    <property type="entry name" value="Fungal_trans"/>
    <property type="match status" value="1"/>
</dbReference>
<evidence type="ECO:0000256" key="1">
    <source>
        <dbReference type="ARBA" id="ARBA00004123"/>
    </source>
</evidence>
<dbReference type="CDD" id="cd12148">
    <property type="entry name" value="fungal_TF_MHR"/>
    <property type="match status" value="1"/>
</dbReference>
<comment type="caution">
    <text evidence="8">The sequence shown here is derived from an EMBL/GenBank/DDBJ whole genome shotgun (WGS) entry which is preliminary data.</text>
</comment>
<dbReference type="GO" id="GO:0006351">
    <property type="term" value="P:DNA-templated transcription"/>
    <property type="evidence" value="ECO:0007669"/>
    <property type="project" value="InterPro"/>
</dbReference>
<accession>A0AAD4GSD3</accession>
<evidence type="ECO:0000256" key="5">
    <source>
        <dbReference type="ARBA" id="ARBA00023242"/>
    </source>
</evidence>
<dbReference type="SMART" id="SM00906">
    <property type="entry name" value="Fungal_trans"/>
    <property type="match status" value="1"/>
</dbReference>
<organism evidence="8 9">
    <name type="scientific">Aspergillus nanangensis</name>
    <dbReference type="NCBI Taxonomy" id="2582783"/>
    <lineage>
        <taxon>Eukaryota</taxon>
        <taxon>Fungi</taxon>
        <taxon>Dikarya</taxon>
        <taxon>Ascomycota</taxon>
        <taxon>Pezizomycotina</taxon>
        <taxon>Eurotiomycetes</taxon>
        <taxon>Eurotiomycetidae</taxon>
        <taxon>Eurotiales</taxon>
        <taxon>Aspergillaceae</taxon>
        <taxon>Aspergillus</taxon>
        <taxon>Aspergillus subgen. Circumdati</taxon>
    </lineage>
</organism>
<evidence type="ECO:0000313" key="8">
    <source>
        <dbReference type="EMBL" id="KAF9887532.1"/>
    </source>
</evidence>
<dbReference type="AlphaFoldDB" id="A0AAD4GSD3"/>
<keyword evidence="2" id="KW-0479">Metal-binding</keyword>
<keyword evidence="9" id="KW-1185">Reference proteome</keyword>
<reference evidence="8" key="1">
    <citation type="journal article" date="2019" name="Beilstein J. Org. Chem.">
        <title>Nanangenines: drimane sesquiterpenoids as the dominant metabolite cohort of a novel Australian fungus, Aspergillus nanangensis.</title>
        <authorList>
            <person name="Lacey H.J."/>
            <person name="Gilchrist C.L.M."/>
            <person name="Crombie A."/>
            <person name="Kalaitzis J.A."/>
            <person name="Vuong D."/>
            <person name="Rutledge P.J."/>
            <person name="Turner P."/>
            <person name="Pitt J.I."/>
            <person name="Lacey E."/>
            <person name="Chooi Y.H."/>
            <person name="Piggott A.M."/>
        </authorList>
    </citation>
    <scope>NUCLEOTIDE SEQUENCE</scope>
    <source>
        <strain evidence="8">MST-FP2251</strain>
    </source>
</reference>
<feature type="compositionally biased region" description="Polar residues" evidence="6">
    <location>
        <begin position="19"/>
        <end position="28"/>
    </location>
</feature>
<reference evidence="8" key="2">
    <citation type="submission" date="2020-02" db="EMBL/GenBank/DDBJ databases">
        <authorList>
            <person name="Gilchrist C.L.M."/>
            <person name="Chooi Y.-H."/>
        </authorList>
    </citation>
    <scope>NUCLEOTIDE SEQUENCE</scope>
    <source>
        <strain evidence="8">MST-FP2251</strain>
    </source>
</reference>
<dbReference type="GO" id="GO:0000981">
    <property type="term" value="F:DNA-binding transcription factor activity, RNA polymerase II-specific"/>
    <property type="evidence" value="ECO:0007669"/>
    <property type="project" value="InterPro"/>
</dbReference>
<feature type="region of interest" description="Disordered" evidence="6">
    <location>
        <begin position="1"/>
        <end position="28"/>
    </location>
</feature>
<dbReference type="GO" id="GO:0003677">
    <property type="term" value="F:DNA binding"/>
    <property type="evidence" value="ECO:0007669"/>
    <property type="project" value="InterPro"/>
</dbReference>
<evidence type="ECO:0000259" key="7">
    <source>
        <dbReference type="SMART" id="SM00906"/>
    </source>
</evidence>
<sequence length="508" mass="57368">MNAIPFQQHSPGHDEGAGNSPSSIGSSNLPPEVVERLIELYFSKIQGWLPLLHRTRFYAKHRDPHTGHLRNLMDIPPIEAFTLWGMFGLAARFCDMDYFSGTPPAERGDQFVSMASTLYAQLRPTIITPSLEYIQGCILLAFNYYTACLCHRGWMITGSCVRLAYELDLHIIDKDGGRNLSPSDWVTREEKRRSWWLIWQLDRFGSNMTHRPYAIDNRVMSVLLPASDSDWLRGIPVPSAMLEGNPESIWRSLKASGNQNTRIWFIACEYLMSLVHEQIYQGTPSEDEIQQWKTVLSCFRLALPPAFCLNLDTFVYDVGDVDEMNWVILTHLLLLFRQFELEFAVGDTTSCPTITAAGHAQRIQHIISSWSPEYIQLSHPFAGCSLIGPKAGYFTAKIHKSVERHWALAREILRLGLSHISRFWKLGSVLLELEGRIKSGETLSGRIPPSARRLNALLPVLPEKGIQDDGVGNIIPEGDLAQNLSTSLDDCIVGYSPTLRIDTPRFSL</sequence>
<dbReference type="Proteomes" id="UP001194746">
    <property type="component" value="Unassembled WGS sequence"/>
</dbReference>
<evidence type="ECO:0000256" key="4">
    <source>
        <dbReference type="ARBA" id="ARBA00023163"/>
    </source>
</evidence>
<dbReference type="GO" id="GO:0005634">
    <property type="term" value="C:nucleus"/>
    <property type="evidence" value="ECO:0007669"/>
    <property type="project" value="UniProtKB-SubCell"/>
</dbReference>
<dbReference type="InterPro" id="IPR007219">
    <property type="entry name" value="XnlR_reg_dom"/>
</dbReference>
<dbReference type="PANTHER" id="PTHR47338:SF10">
    <property type="entry name" value="TRANSCRIPTION FACTOR DOMAIN-CONTAINING PROTEIN-RELATED"/>
    <property type="match status" value="1"/>
</dbReference>
<dbReference type="EMBL" id="VCAU01000060">
    <property type="protein sequence ID" value="KAF9887532.1"/>
    <property type="molecule type" value="Genomic_DNA"/>
</dbReference>
<dbReference type="InterPro" id="IPR050815">
    <property type="entry name" value="TF_fung"/>
</dbReference>
<feature type="domain" description="Xylanolytic transcriptional activator regulatory" evidence="7">
    <location>
        <begin position="153"/>
        <end position="231"/>
    </location>
</feature>
<feature type="compositionally biased region" description="Polar residues" evidence="6">
    <location>
        <begin position="1"/>
        <end position="10"/>
    </location>
</feature>
<evidence type="ECO:0000256" key="6">
    <source>
        <dbReference type="SAM" id="MobiDB-lite"/>
    </source>
</evidence>
<name>A0AAD4GSD3_ASPNN</name>